<comment type="caution">
    <text evidence="1">The sequence shown here is derived from an EMBL/GenBank/DDBJ whole genome shotgun (WGS) entry which is preliminary data.</text>
</comment>
<organism evidence="1 2">
    <name type="scientific">Mycobacterium intracellulare</name>
    <dbReference type="NCBI Taxonomy" id="1767"/>
    <lineage>
        <taxon>Bacteria</taxon>
        <taxon>Bacillati</taxon>
        <taxon>Actinomycetota</taxon>
        <taxon>Actinomycetes</taxon>
        <taxon>Mycobacteriales</taxon>
        <taxon>Mycobacteriaceae</taxon>
        <taxon>Mycobacterium</taxon>
        <taxon>Mycobacterium avium complex (MAC)</taxon>
    </lineage>
</organism>
<dbReference type="RefSeq" id="WP_225325034.1">
    <property type="nucleotide sequence ID" value="NZ_JAEKMV010000022.1"/>
</dbReference>
<protein>
    <submittedName>
        <fullName evidence="1">Uncharacterized protein</fullName>
    </submittedName>
</protein>
<accession>A0AAE4RDP6</accession>
<dbReference type="EMBL" id="JAWLLD010000007">
    <property type="protein sequence ID" value="MDV7012323.1"/>
    <property type="molecule type" value="Genomic_DNA"/>
</dbReference>
<evidence type="ECO:0000313" key="1">
    <source>
        <dbReference type="EMBL" id="MDV7012323.1"/>
    </source>
</evidence>
<dbReference type="AlphaFoldDB" id="A0AAE4RDP6"/>
<reference evidence="1" key="1">
    <citation type="submission" date="2023-10" db="EMBL/GenBank/DDBJ databases">
        <title>Characterization and genome sequence of Mycobacterium intracellulare ABSURDO, a novel pathogenic isolate with three colony morphotypes that vary in growth and acid-fastness.</title>
        <authorList>
            <person name="Jude B.A."/>
            <person name="Robinson R.T."/>
        </authorList>
    </citation>
    <scope>NUCLEOTIDE SEQUENCE</scope>
    <source>
        <strain evidence="1">ABSURDO Component B</strain>
    </source>
</reference>
<evidence type="ECO:0000313" key="2">
    <source>
        <dbReference type="Proteomes" id="UP001187143"/>
    </source>
</evidence>
<gene>
    <name evidence="1" type="ORF">R4F53_08440</name>
</gene>
<name>A0AAE4RDP6_MYCIT</name>
<sequence>MTEYKAIVTRSDPGWSIYVPEVDRHTYAAHLREIESMARDLVQVMTDLPIEDITVAVQLPADLADAITAMHNTRDGLTAAETAARAAQQTAATALRNVGAPLRDIAVALGVSHQRVHQILEEADERCRQLEQFRREVDLNLKRGALKDFELPVTGNDGSSPVVVVFADEPVSTLTARIQAAGGYANVFVKDTSQGVVHFVSVIEEACAIGDPGDRMVGAEAPAPTSTVGMLLSYVARHPNGVTISAALGHPACARDARQVELQPA</sequence>
<proteinExistence type="predicted"/>
<dbReference type="Proteomes" id="UP001187143">
    <property type="component" value="Unassembled WGS sequence"/>
</dbReference>